<evidence type="ECO:0000313" key="1">
    <source>
        <dbReference type="EMBL" id="JAE11079.1"/>
    </source>
</evidence>
<proteinExistence type="predicted"/>
<reference evidence="1" key="1">
    <citation type="submission" date="2014-09" db="EMBL/GenBank/DDBJ databases">
        <authorList>
            <person name="Magalhaes I.L.F."/>
            <person name="Oliveira U."/>
            <person name="Santos F.R."/>
            <person name="Vidigal T.H.D.A."/>
            <person name="Brescovit A.D."/>
            <person name="Santos A.J."/>
        </authorList>
    </citation>
    <scope>NUCLEOTIDE SEQUENCE</scope>
    <source>
        <tissue evidence="1">Shoot tissue taken approximately 20 cm above the soil surface</tissue>
    </source>
</reference>
<dbReference type="AlphaFoldDB" id="A0A0A9FIN1"/>
<protein>
    <submittedName>
        <fullName evidence="1">Uncharacterized protein</fullName>
    </submittedName>
</protein>
<dbReference type="EMBL" id="GBRH01186817">
    <property type="protein sequence ID" value="JAE11079.1"/>
    <property type="molecule type" value="Transcribed_RNA"/>
</dbReference>
<name>A0A0A9FIN1_ARUDO</name>
<sequence>MLLQTLAIPHLVCTECQPKEQ</sequence>
<accession>A0A0A9FIN1</accession>
<organism evidence="1">
    <name type="scientific">Arundo donax</name>
    <name type="common">Giant reed</name>
    <name type="synonym">Donax arundinaceus</name>
    <dbReference type="NCBI Taxonomy" id="35708"/>
    <lineage>
        <taxon>Eukaryota</taxon>
        <taxon>Viridiplantae</taxon>
        <taxon>Streptophyta</taxon>
        <taxon>Embryophyta</taxon>
        <taxon>Tracheophyta</taxon>
        <taxon>Spermatophyta</taxon>
        <taxon>Magnoliopsida</taxon>
        <taxon>Liliopsida</taxon>
        <taxon>Poales</taxon>
        <taxon>Poaceae</taxon>
        <taxon>PACMAD clade</taxon>
        <taxon>Arundinoideae</taxon>
        <taxon>Arundineae</taxon>
        <taxon>Arundo</taxon>
    </lineage>
</organism>
<reference evidence="1" key="2">
    <citation type="journal article" date="2015" name="Data Brief">
        <title>Shoot transcriptome of the giant reed, Arundo donax.</title>
        <authorList>
            <person name="Barrero R.A."/>
            <person name="Guerrero F.D."/>
            <person name="Moolhuijzen P."/>
            <person name="Goolsby J.A."/>
            <person name="Tidwell J."/>
            <person name="Bellgard S.E."/>
            <person name="Bellgard M.I."/>
        </authorList>
    </citation>
    <scope>NUCLEOTIDE SEQUENCE</scope>
    <source>
        <tissue evidence="1">Shoot tissue taken approximately 20 cm above the soil surface</tissue>
    </source>
</reference>